<dbReference type="Gene3D" id="2.40.128.600">
    <property type="match status" value="1"/>
</dbReference>
<feature type="domain" description="Peptidase S12 Pab87-related C-terminal" evidence="3">
    <location>
        <begin position="408"/>
        <end position="499"/>
    </location>
</feature>
<dbReference type="EMBL" id="JAAAIN010000194">
    <property type="protein sequence ID" value="KAG0318381.1"/>
    <property type="molecule type" value="Genomic_DNA"/>
</dbReference>
<evidence type="ECO:0000259" key="3">
    <source>
        <dbReference type="Pfam" id="PF11954"/>
    </source>
</evidence>
<evidence type="ECO:0000313" key="4">
    <source>
        <dbReference type="EMBL" id="KAG0318381.1"/>
    </source>
</evidence>
<evidence type="ECO:0000259" key="2">
    <source>
        <dbReference type="Pfam" id="PF00144"/>
    </source>
</evidence>
<evidence type="ECO:0008006" key="6">
    <source>
        <dbReference type="Google" id="ProtNLM"/>
    </source>
</evidence>
<sequence>MTTTTTTPAAAVHDPKEFLANLPEVLEKARADNGIPGMSVAILYKGELVFAQGFGKRNRNDPFTEETVTHIASVSKAFTSTAIGELVAEGKIDWNKTPVSQYLPEFQLKDPVLTSQLTFADLLSHRTPVPSVDMAWYRNFQSPRELIKKLRHLDIPSSKMTPYMNYNNILYAVAGEAAANVAGLTYPELIKTKIFEPLGLKDAGLSHPEMAKQPNFAMPYDADSFDDARNGIYEEGYIDSIPMSDAPAGDIFMNAMDLAKWGCVIMNEGGLDGKQVLNKESVQETLKPQSIVQDDDERRPGSAPILGYGLGWMLDSYKGHSCFRHGGSNPGYQSNLAFFPNDDLVIAHLTNIDMNELPSTLLYYIADGMLGLSITIDWLSEEITTQETRKSYERAAKELEGGEDLPDRIENQPPSHLLADYVGVYEHPIYDTITIRLEGKSLYLKMRTFDLKMEHYHFELFTSVFREFASKATVPLTFVTGNNGHVEGLKTVLDDLVLEFKRQEEKEEAS</sequence>
<dbReference type="Pfam" id="PF11954">
    <property type="entry name" value="DUF3471"/>
    <property type="match status" value="1"/>
</dbReference>
<dbReference type="InterPro" id="IPR021860">
    <property type="entry name" value="Peptidase_S12_Pab87-rel_C"/>
</dbReference>
<keyword evidence="5" id="KW-1185">Reference proteome</keyword>
<dbReference type="InterPro" id="IPR050491">
    <property type="entry name" value="AmpC-like"/>
</dbReference>
<dbReference type="Gene3D" id="3.40.710.10">
    <property type="entry name" value="DD-peptidase/beta-lactamase superfamily"/>
    <property type="match status" value="1"/>
</dbReference>
<dbReference type="OrthoDB" id="5946976at2759"/>
<dbReference type="InterPro" id="IPR012338">
    <property type="entry name" value="Beta-lactam/transpept-like"/>
</dbReference>
<dbReference type="InterPro" id="IPR001466">
    <property type="entry name" value="Beta-lactam-related"/>
</dbReference>
<proteinExistence type="inferred from homology"/>
<organism evidence="4 5">
    <name type="scientific">Linnemannia gamsii</name>
    <dbReference type="NCBI Taxonomy" id="64522"/>
    <lineage>
        <taxon>Eukaryota</taxon>
        <taxon>Fungi</taxon>
        <taxon>Fungi incertae sedis</taxon>
        <taxon>Mucoromycota</taxon>
        <taxon>Mortierellomycotina</taxon>
        <taxon>Mortierellomycetes</taxon>
        <taxon>Mortierellales</taxon>
        <taxon>Mortierellaceae</taxon>
        <taxon>Linnemannia</taxon>
    </lineage>
</organism>
<evidence type="ECO:0000256" key="1">
    <source>
        <dbReference type="ARBA" id="ARBA00038215"/>
    </source>
</evidence>
<comment type="caution">
    <text evidence="4">The sequence shown here is derived from an EMBL/GenBank/DDBJ whole genome shotgun (WGS) entry which is preliminary data.</text>
</comment>
<dbReference type="AlphaFoldDB" id="A0A9P6US33"/>
<feature type="domain" description="Beta-lactamase-related" evidence="2">
    <location>
        <begin position="26"/>
        <end position="355"/>
    </location>
</feature>
<accession>A0A9P6US33</accession>
<dbReference type="PANTHER" id="PTHR46825:SF15">
    <property type="entry name" value="BETA-LACTAMASE-RELATED DOMAIN-CONTAINING PROTEIN"/>
    <property type="match status" value="1"/>
</dbReference>
<gene>
    <name evidence="4" type="ORF">BGZ97_003881</name>
</gene>
<dbReference type="SUPFAM" id="SSF56601">
    <property type="entry name" value="beta-lactamase/transpeptidase-like"/>
    <property type="match status" value="1"/>
</dbReference>
<comment type="similarity">
    <text evidence="1">Belongs to the peptidase S12 family.</text>
</comment>
<reference evidence="4" key="1">
    <citation type="journal article" date="2020" name="Fungal Divers.">
        <title>Resolving the Mortierellaceae phylogeny through synthesis of multi-gene phylogenetics and phylogenomics.</title>
        <authorList>
            <person name="Vandepol N."/>
            <person name="Liber J."/>
            <person name="Desiro A."/>
            <person name="Na H."/>
            <person name="Kennedy M."/>
            <person name="Barry K."/>
            <person name="Grigoriev I.V."/>
            <person name="Miller A.N."/>
            <person name="O'Donnell K."/>
            <person name="Stajich J.E."/>
            <person name="Bonito G."/>
        </authorList>
    </citation>
    <scope>NUCLEOTIDE SEQUENCE</scope>
    <source>
        <strain evidence="4">NVP60</strain>
    </source>
</reference>
<evidence type="ECO:0000313" key="5">
    <source>
        <dbReference type="Proteomes" id="UP000823405"/>
    </source>
</evidence>
<dbReference type="PANTHER" id="PTHR46825">
    <property type="entry name" value="D-ALANYL-D-ALANINE-CARBOXYPEPTIDASE/ENDOPEPTIDASE AMPH"/>
    <property type="match status" value="1"/>
</dbReference>
<protein>
    <recommendedName>
        <fullName evidence="6">Beta-lactamase/transpeptidase-like protein</fullName>
    </recommendedName>
</protein>
<dbReference type="Proteomes" id="UP000823405">
    <property type="component" value="Unassembled WGS sequence"/>
</dbReference>
<name>A0A9P6US33_9FUNG</name>
<dbReference type="Pfam" id="PF00144">
    <property type="entry name" value="Beta-lactamase"/>
    <property type="match status" value="1"/>
</dbReference>